<dbReference type="AlphaFoldDB" id="A0A8S3RHU4"/>
<dbReference type="PANTHER" id="PTHR20959">
    <property type="entry name" value="TRANSPORT AND GOLGI ORGANIZATION PROTEIN 6 FAMILY MEMBER"/>
    <property type="match status" value="1"/>
</dbReference>
<dbReference type="InterPro" id="IPR057407">
    <property type="entry name" value="HEAT_TANGO6"/>
</dbReference>
<dbReference type="InterPro" id="IPR057347">
    <property type="entry name" value="TANGO6_N"/>
</dbReference>
<proteinExistence type="predicted"/>
<name>A0A8S3RHU4_MYTED</name>
<dbReference type="Proteomes" id="UP000683360">
    <property type="component" value="Unassembled WGS sequence"/>
</dbReference>
<dbReference type="Pfam" id="PF23565">
    <property type="entry name" value="ARM_TANGO6"/>
    <property type="match status" value="1"/>
</dbReference>
<dbReference type="EMBL" id="CAJPWZ010001054">
    <property type="protein sequence ID" value="CAG2206551.1"/>
    <property type="molecule type" value="Genomic_DNA"/>
</dbReference>
<keyword evidence="5" id="KW-1185">Reference proteome</keyword>
<evidence type="ECO:0000259" key="3">
    <source>
        <dbReference type="Pfam" id="PF25267"/>
    </source>
</evidence>
<evidence type="ECO:0000259" key="2">
    <source>
        <dbReference type="Pfam" id="PF23565"/>
    </source>
</evidence>
<dbReference type="GO" id="GO:0009306">
    <property type="term" value="P:protein secretion"/>
    <property type="evidence" value="ECO:0007669"/>
    <property type="project" value="TreeGrafter"/>
</dbReference>
<feature type="region of interest" description="Disordered" evidence="1">
    <location>
        <begin position="239"/>
        <end position="271"/>
    </location>
</feature>
<dbReference type="PANTHER" id="PTHR20959:SF1">
    <property type="entry name" value="TRANSPORT AND GOLGI ORGANIZATION PROTEIN 6 HOMOLOG"/>
    <property type="match status" value="1"/>
</dbReference>
<evidence type="ECO:0000313" key="5">
    <source>
        <dbReference type="Proteomes" id="UP000683360"/>
    </source>
</evidence>
<dbReference type="InterPro" id="IPR039600">
    <property type="entry name" value="TANGO6/Rtp1"/>
</dbReference>
<comment type="caution">
    <text evidence="4">The sequence shown here is derived from an EMBL/GenBank/DDBJ whole genome shotgun (WGS) entry which is preliminary data.</text>
</comment>
<organism evidence="4 5">
    <name type="scientific">Mytilus edulis</name>
    <name type="common">Blue mussel</name>
    <dbReference type="NCBI Taxonomy" id="6550"/>
    <lineage>
        <taxon>Eukaryota</taxon>
        <taxon>Metazoa</taxon>
        <taxon>Spiralia</taxon>
        <taxon>Lophotrochozoa</taxon>
        <taxon>Mollusca</taxon>
        <taxon>Bivalvia</taxon>
        <taxon>Autobranchia</taxon>
        <taxon>Pteriomorphia</taxon>
        <taxon>Mytilida</taxon>
        <taxon>Mytiloidea</taxon>
        <taxon>Mytilidae</taxon>
        <taxon>Mytilinae</taxon>
        <taxon>Mytilus</taxon>
    </lineage>
</organism>
<sequence>MDNTLSDPGLVLEALKHLTTPASQTQNTDNDTSNLNTFDLLLNSCIDKFFHEIKKDKFHELYAYFKNIGYTETVKKGFELRWTFTCLCLKVLELLCSSIEKTMIIFQKEQAAKLASQGSELKPSQAPPLSPDTLSVAQQKTVLTTIQFIIVLGISPYLQEGVGLQATQRSGFWEVIDLQTKDKNIDRLEKDLRMIKCLQVLLKCCTIESLGTLILSRHLGDILAALLQLVNGQKIVQNRAKPSQETNSAEKTHSHDLNTEKNASEMSSEKWTPATVVDMTLSGQIGQSTSKVQEKQICTGKDSDTKITECECESGKNIVQENERSVLSKEDVDFCEKSLSNLLEKISQPLLVRELMVLQGGPGKQPVQKGDGVNRQVKPILIKAPVWLRKICGQLLTGILMKPQGVHHVLHGMLGNAVADVSGNVIADWRRFDAVAKVIASCPKMSSSTEEYYKLVSPQILSLFHQPNKQIAKHFLRVACSTIVNMSTSSPELTEKYIIKPLLKPILSCTQDNVYEINDTQQIIVDEQSLSLCIEDIHKVFVACTEPNSTLCTYLTPVLQPLFQLYCFSQQGISHLKSAIHEILTTSLKQYPKTKSLQYLQCLLLDTPSTQDMIYLHPNLMCAPANGGGIVIVTRKKDEQDISQNCSDGILELLKDLQTCGLTGDFFLYMMKELSSIIKEEITEPSVQLPHGRNVLDNDLCSKKIHILNLLASLCESIGPSCLTNTQQTLDFVEVTLERAVQVLQACDDETTTVFENETLTMAMGLITSVLSGGLKVYYDRNSLTFFMI</sequence>
<reference evidence="4" key="1">
    <citation type="submission" date="2021-03" db="EMBL/GenBank/DDBJ databases">
        <authorList>
            <person name="Bekaert M."/>
        </authorList>
    </citation>
    <scope>NUCLEOTIDE SEQUENCE</scope>
</reference>
<dbReference type="Pfam" id="PF25267">
    <property type="entry name" value="TANGO6_N"/>
    <property type="match status" value="2"/>
</dbReference>
<evidence type="ECO:0000256" key="1">
    <source>
        <dbReference type="SAM" id="MobiDB-lite"/>
    </source>
</evidence>
<dbReference type="OrthoDB" id="39591at2759"/>
<protein>
    <submittedName>
        <fullName evidence="4">Uncharacterized protein</fullName>
    </submittedName>
</protein>
<feature type="compositionally biased region" description="Basic and acidic residues" evidence="1">
    <location>
        <begin position="248"/>
        <end position="263"/>
    </location>
</feature>
<feature type="domain" description="TANGO6 HEAT repeat" evidence="2">
    <location>
        <begin position="400"/>
        <end position="640"/>
    </location>
</feature>
<evidence type="ECO:0000313" key="4">
    <source>
        <dbReference type="EMBL" id="CAG2206551.1"/>
    </source>
</evidence>
<feature type="domain" description="TANGO6 N-terminal" evidence="3">
    <location>
        <begin position="10"/>
        <end position="255"/>
    </location>
</feature>
<gene>
    <name evidence="4" type="ORF">MEDL_20867</name>
</gene>
<accession>A0A8S3RHU4</accession>
<feature type="domain" description="TANGO6 N-terminal" evidence="3">
    <location>
        <begin position="320"/>
        <end position="397"/>
    </location>
</feature>